<organism evidence="1 2">
    <name type="scientific">Halococcus thailandensis JCM 13552</name>
    <dbReference type="NCBI Taxonomy" id="1227457"/>
    <lineage>
        <taxon>Archaea</taxon>
        <taxon>Methanobacteriati</taxon>
        <taxon>Methanobacteriota</taxon>
        <taxon>Stenosarchaea group</taxon>
        <taxon>Halobacteria</taxon>
        <taxon>Halobacteriales</taxon>
        <taxon>Halococcaceae</taxon>
        <taxon>Halococcus</taxon>
    </lineage>
</organism>
<gene>
    <name evidence="1" type="ORF">C451_02033</name>
</gene>
<dbReference type="OrthoDB" id="105426at2157"/>
<name>M0NIH3_9EURY</name>
<dbReference type="PATRIC" id="fig|1227457.3.peg.361"/>
<reference evidence="1 2" key="1">
    <citation type="journal article" date="2014" name="PLoS Genet.">
        <title>Phylogenetically driven sequencing of extremely halophilic archaea reveals strategies for static and dynamic osmo-response.</title>
        <authorList>
            <person name="Becker E.A."/>
            <person name="Seitzer P.M."/>
            <person name="Tritt A."/>
            <person name="Larsen D."/>
            <person name="Krusor M."/>
            <person name="Yao A.I."/>
            <person name="Wu D."/>
            <person name="Madern D."/>
            <person name="Eisen J.A."/>
            <person name="Darling A.E."/>
            <person name="Facciotti M.T."/>
        </authorList>
    </citation>
    <scope>NUCLEOTIDE SEQUENCE [LARGE SCALE GENOMIC DNA]</scope>
    <source>
        <strain evidence="1 2">JCM 13552</strain>
    </source>
</reference>
<proteinExistence type="predicted"/>
<evidence type="ECO:0000313" key="1">
    <source>
        <dbReference type="EMBL" id="EMA56465.1"/>
    </source>
</evidence>
<sequence>MSKAEKRIPVTEDRFQELGELKNAGQTWDELLGELAQARKEQNLARMYRESKENDEFIPLREAFPDDENEE</sequence>
<evidence type="ECO:0000313" key="2">
    <source>
        <dbReference type="Proteomes" id="UP000011680"/>
    </source>
</evidence>
<dbReference type="EMBL" id="AOMF01000037">
    <property type="protein sequence ID" value="EMA56465.1"/>
    <property type="molecule type" value="Genomic_DNA"/>
</dbReference>
<dbReference type="AlphaFoldDB" id="M0NIH3"/>
<dbReference type="eggNOG" id="arCOG03940">
    <property type="taxonomic scope" value="Archaea"/>
</dbReference>
<keyword evidence="2" id="KW-1185">Reference proteome</keyword>
<dbReference type="RefSeq" id="WP_007737076.1">
    <property type="nucleotide sequence ID" value="NZ_AOMF01000037.1"/>
</dbReference>
<accession>M0NIH3</accession>
<protein>
    <submittedName>
        <fullName evidence="1">Uncharacterized protein</fullName>
    </submittedName>
</protein>
<dbReference type="Proteomes" id="UP000011680">
    <property type="component" value="Unassembled WGS sequence"/>
</dbReference>
<comment type="caution">
    <text evidence="1">The sequence shown here is derived from an EMBL/GenBank/DDBJ whole genome shotgun (WGS) entry which is preliminary data.</text>
</comment>